<name>A0A0T9L7Q6_YERKR</name>
<accession>A0A0T9L7Q6</accession>
<proteinExistence type="predicted"/>
<sequence length="140" mass="15837">MLWGDDFSLKTSLVSIIDLKKIHQNALLVALDLKGFGLSTNKEYHYVFFNVTAGMKDGSTEFLGGYRFLDKKNDDNDVSDLKKITDGKINYVIDDGTLTIRFLDEKNHKYDGGLIDNDGQKLCDLDTTMQGWAVWSECIN</sequence>
<dbReference type="Proteomes" id="UP000045824">
    <property type="component" value="Unassembled WGS sequence"/>
</dbReference>
<evidence type="ECO:0000313" key="2">
    <source>
        <dbReference type="Proteomes" id="UP000045824"/>
    </source>
</evidence>
<dbReference type="AlphaFoldDB" id="A0A0T9L7Q6"/>
<protein>
    <submittedName>
        <fullName evidence="1">Uncharacterized protein</fullName>
    </submittedName>
</protein>
<dbReference type="EMBL" id="CPYI01000006">
    <property type="protein sequence ID" value="CNE65798.1"/>
    <property type="molecule type" value="Genomic_DNA"/>
</dbReference>
<gene>
    <name evidence="1" type="ORF">ERS008491_01898</name>
</gene>
<reference evidence="1 2" key="1">
    <citation type="submission" date="2015-03" db="EMBL/GenBank/DDBJ databases">
        <authorList>
            <person name="Murphy D."/>
        </authorList>
    </citation>
    <scope>NUCLEOTIDE SEQUENCE [LARGE SCALE GENOMIC DNA]</scope>
    <source>
        <strain evidence="1 2">FCF326</strain>
    </source>
</reference>
<organism evidence="1 2">
    <name type="scientific">Yersinia kristensenii</name>
    <dbReference type="NCBI Taxonomy" id="28152"/>
    <lineage>
        <taxon>Bacteria</taxon>
        <taxon>Pseudomonadati</taxon>
        <taxon>Pseudomonadota</taxon>
        <taxon>Gammaproteobacteria</taxon>
        <taxon>Enterobacterales</taxon>
        <taxon>Yersiniaceae</taxon>
        <taxon>Yersinia</taxon>
    </lineage>
</organism>
<evidence type="ECO:0000313" key="1">
    <source>
        <dbReference type="EMBL" id="CNE65798.1"/>
    </source>
</evidence>